<comment type="caution">
    <text evidence="3">The sequence shown here is derived from an EMBL/GenBank/DDBJ whole genome shotgun (WGS) entry which is preliminary data.</text>
</comment>
<proteinExistence type="predicted"/>
<dbReference type="InParanoid" id="A0A369KFK9"/>
<reference evidence="3" key="1">
    <citation type="submission" date="2018-04" db="EMBL/GenBank/DDBJ databases">
        <title>Whole genome sequencing of Hypsizygus marmoreus.</title>
        <authorList>
            <person name="Choi I.-G."/>
            <person name="Min B."/>
            <person name="Kim J.-G."/>
            <person name="Kim S."/>
            <person name="Oh Y.-L."/>
            <person name="Kong W.-S."/>
            <person name="Park H."/>
            <person name="Jeong J."/>
            <person name="Song E.-S."/>
        </authorList>
    </citation>
    <scope>NUCLEOTIDE SEQUENCE [LARGE SCALE GENOMIC DNA]</scope>
    <source>
        <strain evidence="3">51987-8</strain>
    </source>
</reference>
<dbReference type="Pfam" id="PF24626">
    <property type="entry name" value="SH3_Tf2-1"/>
    <property type="match status" value="1"/>
</dbReference>
<organism evidence="3 4">
    <name type="scientific">Hypsizygus marmoreus</name>
    <name type="common">White beech mushroom</name>
    <name type="synonym">Agaricus marmoreus</name>
    <dbReference type="NCBI Taxonomy" id="39966"/>
    <lineage>
        <taxon>Eukaryota</taxon>
        <taxon>Fungi</taxon>
        <taxon>Dikarya</taxon>
        <taxon>Basidiomycota</taxon>
        <taxon>Agaricomycotina</taxon>
        <taxon>Agaricomycetes</taxon>
        <taxon>Agaricomycetidae</taxon>
        <taxon>Agaricales</taxon>
        <taxon>Tricholomatineae</taxon>
        <taxon>Lyophyllaceae</taxon>
        <taxon>Hypsizygus</taxon>
    </lineage>
</organism>
<evidence type="ECO:0000256" key="1">
    <source>
        <dbReference type="SAM" id="MobiDB-lite"/>
    </source>
</evidence>
<evidence type="ECO:0000313" key="3">
    <source>
        <dbReference type="EMBL" id="RDB29686.1"/>
    </source>
</evidence>
<protein>
    <recommendedName>
        <fullName evidence="2">Tf2-1-like SH3-like domain-containing protein</fullName>
    </recommendedName>
</protein>
<feature type="compositionally biased region" description="Low complexity" evidence="1">
    <location>
        <begin position="438"/>
        <end position="450"/>
    </location>
</feature>
<feature type="region of interest" description="Disordered" evidence="1">
    <location>
        <begin position="403"/>
        <end position="515"/>
    </location>
</feature>
<feature type="compositionally biased region" description="Low complexity" evidence="1">
    <location>
        <begin position="481"/>
        <end position="495"/>
    </location>
</feature>
<feature type="compositionally biased region" description="Basic and acidic residues" evidence="1">
    <location>
        <begin position="455"/>
        <end position="467"/>
    </location>
</feature>
<dbReference type="InterPro" id="IPR056924">
    <property type="entry name" value="SH3_Tf2-1"/>
</dbReference>
<name>A0A369KFK9_HYPMA</name>
<gene>
    <name evidence="3" type="ORF">Hypma_015157</name>
</gene>
<dbReference type="EMBL" id="LUEZ02000010">
    <property type="protein sequence ID" value="RDB29686.1"/>
    <property type="molecule type" value="Genomic_DNA"/>
</dbReference>
<evidence type="ECO:0000313" key="4">
    <source>
        <dbReference type="Proteomes" id="UP000076154"/>
    </source>
</evidence>
<accession>A0A369KFK9</accession>
<feature type="domain" description="Tf2-1-like SH3-like" evidence="2">
    <location>
        <begin position="55"/>
        <end position="117"/>
    </location>
</feature>
<sequence length="515" mass="57325">MIWDSAKPDEFPGVRNFALARKLAIMSAHDSILSARVKQIRGANRKRRLVPFTEGDIVYLSTKNISFPKGLARKLIPKYIGPYKLLKDFNNQSFQVDLPAHLKKRGVHDVFHASLMRVHVPNDDRLFPGRLDVQLGSADGSDGEWAIDRIVAHVGSKEDALFQVLWKSGDLTWMPFYQIEQLNAFLPYLELQGVAKISDLPAGKGLPPRDDPQIFLGAVGRRKCVLPYKTSSNLLATSQLLHVSPPPTAPHPHRNHLPSRTRQRLTLFDIMQHPYLRHVNTSYFNLAPPGSTLGPLGIHPGQVRAFLFYDEQLREGKKPRSHPLGYDEFIQVYNSAPGLDEKFAFKGSDGAVIADGSAMVHARFEVNDEQIVNLDRIQESGGMLLDQDQWKLASGFLWKTAAREHANSEAAKKRRSRRGDDWEDRRQRLRKDNGNGMGMPRNRGPARLGPAAPPDPEHQMDVEDFRDPSPFLDRNSPPVAGPSTAGASTSAGAPANAKDRVASAVSRGTRHSANK</sequence>
<evidence type="ECO:0000259" key="2">
    <source>
        <dbReference type="Pfam" id="PF24626"/>
    </source>
</evidence>
<dbReference type="STRING" id="39966.A0A369KFK9"/>
<dbReference type="Proteomes" id="UP000076154">
    <property type="component" value="Unassembled WGS sequence"/>
</dbReference>
<dbReference type="AlphaFoldDB" id="A0A369KFK9"/>
<dbReference type="OrthoDB" id="3211671at2759"/>
<feature type="compositionally biased region" description="Basic and acidic residues" evidence="1">
    <location>
        <begin position="418"/>
        <end position="433"/>
    </location>
</feature>
<keyword evidence="4" id="KW-1185">Reference proteome</keyword>